<dbReference type="SUPFAM" id="SSF53244">
    <property type="entry name" value="MurD-like peptide ligases, peptide-binding domain"/>
    <property type="match status" value="1"/>
</dbReference>
<dbReference type="PANTHER" id="PTHR43445:SF3">
    <property type="entry name" value="UDP-N-ACETYLMURAMATE--L-ALANINE LIGASE"/>
    <property type="match status" value="1"/>
</dbReference>
<dbReference type="Gene3D" id="3.90.190.20">
    <property type="entry name" value="Mur ligase, C-terminal domain"/>
    <property type="match status" value="1"/>
</dbReference>
<dbReference type="GO" id="GO:0051301">
    <property type="term" value="P:cell division"/>
    <property type="evidence" value="ECO:0007669"/>
    <property type="project" value="UniProtKB-KW"/>
</dbReference>
<evidence type="ECO:0000256" key="7">
    <source>
        <dbReference type="ARBA" id="ARBA00022741"/>
    </source>
</evidence>
<evidence type="ECO:0000256" key="13">
    <source>
        <dbReference type="ARBA" id="ARBA00047833"/>
    </source>
</evidence>
<proteinExistence type="inferred from homology"/>
<evidence type="ECO:0000256" key="9">
    <source>
        <dbReference type="ARBA" id="ARBA00022960"/>
    </source>
</evidence>
<keyword evidence="5 14" id="KW-0436">Ligase</keyword>
<evidence type="ECO:0000256" key="12">
    <source>
        <dbReference type="ARBA" id="ARBA00023316"/>
    </source>
</evidence>
<dbReference type="AlphaFoldDB" id="A0A1G5RSA5"/>
<dbReference type="Pfam" id="PF08245">
    <property type="entry name" value="Mur_ligase_M"/>
    <property type="match status" value="1"/>
</dbReference>
<keyword evidence="19" id="KW-1185">Reference proteome</keyword>
<dbReference type="Pfam" id="PF01225">
    <property type="entry name" value="Mur_ligase"/>
    <property type="match status" value="1"/>
</dbReference>
<dbReference type="Proteomes" id="UP000199208">
    <property type="component" value="Unassembled WGS sequence"/>
</dbReference>
<dbReference type="HAMAP" id="MF_00046">
    <property type="entry name" value="MurC"/>
    <property type="match status" value="1"/>
</dbReference>
<dbReference type="Pfam" id="PF02875">
    <property type="entry name" value="Mur_ligase_C"/>
    <property type="match status" value="1"/>
</dbReference>
<dbReference type="InterPro" id="IPR036565">
    <property type="entry name" value="Mur-like_cat_sf"/>
</dbReference>
<evidence type="ECO:0000313" key="19">
    <source>
        <dbReference type="Proteomes" id="UP000199208"/>
    </source>
</evidence>
<evidence type="ECO:0000256" key="5">
    <source>
        <dbReference type="ARBA" id="ARBA00022598"/>
    </source>
</evidence>
<dbReference type="RefSeq" id="WP_092588920.1">
    <property type="nucleotide sequence ID" value="NZ_FMWL01000001.1"/>
</dbReference>
<sequence>MLELNPFNKKYHLIGIGGVGVSAIAEILQNRGYQVSGSDLKHSTLTKNLELKGIKIFYTHEASHVEDVDVVVYTTAVGVDNPELARAIERGIPCITRADMLGIIMREFKQSLAISGSHGKTTTTSMVSVVLSQSDLDPTLLIGGEVKEIGSNARVGHGDIIVTEACEYKESFLSFKPKISVVLNIEADHLDYFRDLDHIKDSFRRYIADTPENGVLILNGDDPNCMEVADAALCKVIKFGLSEKCDYQAAEIEFTSSGYPRFTILHKGKNLVSLHLNVPGRHNIYNALAAFVATTYVGIPDADAAESLSAFKGAVRRFDHLGEVNGIKIIDDYAHHPSEVKATLSAAMNVPHNKIFCVFQPHTYTRTLELLNDFSTAFDQADVVIITDIYAAREKDMGLIHSRDLAEKIKHSGKEAYYIASFDEIAAYLKLHAASGDLIFTMGAGNINELGQLLVE</sequence>
<dbReference type="GO" id="GO:0008360">
    <property type="term" value="P:regulation of cell shape"/>
    <property type="evidence" value="ECO:0007669"/>
    <property type="project" value="UniProtKB-KW"/>
</dbReference>
<dbReference type="GO" id="GO:0009252">
    <property type="term" value="P:peptidoglycan biosynthetic process"/>
    <property type="evidence" value="ECO:0007669"/>
    <property type="project" value="UniProtKB-UniRule"/>
</dbReference>
<keyword evidence="9 14" id="KW-0133">Cell shape</keyword>
<evidence type="ECO:0000259" key="15">
    <source>
        <dbReference type="Pfam" id="PF01225"/>
    </source>
</evidence>
<feature type="binding site" evidence="14">
    <location>
        <begin position="116"/>
        <end position="122"/>
    </location>
    <ligand>
        <name>ATP</name>
        <dbReference type="ChEBI" id="CHEBI:30616"/>
    </ligand>
</feature>
<evidence type="ECO:0000256" key="6">
    <source>
        <dbReference type="ARBA" id="ARBA00022618"/>
    </source>
</evidence>
<name>A0A1G5RSA5_9FIRM</name>
<dbReference type="GO" id="GO:0005737">
    <property type="term" value="C:cytoplasm"/>
    <property type="evidence" value="ECO:0007669"/>
    <property type="project" value="UniProtKB-SubCell"/>
</dbReference>
<reference evidence="18 19" key="1">
    <citation type="submission" date="2016-10" db="EMBL/GenBank/DDBJ databases">
        <authorList>
            <person name="de Groot N.N."/>
        </authorList>
    </citation>
    <scope>NUCLEOTIDE SEQUENCE [LARGE SCALE GENOMIC DNA]</scope>
    <source>
        <strain evidence="18 19">DSM 2784</strain>
    </source>
</reference>
<dbReference type="GO" id="GO:0005524">
    <property type="term" value="F:ATP binding"/>
    <property type="evidence" value="ECO:0007669"/>
    <property type="project" value="UniProtKB-UniRule"/>
</dbReference>
<dbReference type="SUPFAM" id="SSF53623">
    <property type="entry name" value="MurD-like peptide ligases, catalytic domain"/>
    <property type="match status" value="1"/>
</dbReference>
<feature type="domain" description="Mur ligase N-terminal catalytic" evidence="15">
    <location>
        <begin position="10"/>
        <end position="108"/>
    </location>
</feature>
<comment type="pathway">
    <text evidence="2 14">Cell wall biogenesis; peptidoglycan biosynthesis.</text>
</comment>
<dbReference type="GO" id="GO:0008763">
    <property type="term" value="F:UDP-N-acetylmuramate-L-alanine ligase activity"/>
    <property type="evidence" value="ECO:0007669"/>
    <property type="project" value="UniProtKB-UniRule"/>
</dbReference>
<dbReference type="Gene3D" id="3.40.1190.10">
    <property type="entry name" value="Mur-like, catalytic domain"/>
    <property type="match status" value="1"/>
</dbReference>
<comment type="similarity">
    <text evidence="14">Belongs to the MurCDEF family.</text>
</comment>
<accession>A0A1G5RSA5</accession>
<dbReference type="InterPro" id="IPR004101">
    <property type="entry name" value="Mur_ligase_C"/>
</dbReference>
<dbReference type="PANTHER" id="PTHR43445">
    <property type="entry name" value="UDP-N-ACETYLMURAMATE--L-ALANINE LIGASE-RELATED"/>
    <property type="match status" value="1"/>
</dbReference>
<comment type="function">
    <text evidence="14">Cell wall formation.</text>
</comment>
<evidence type="ECO:0000256" key="3">
    <source>
        <dbReference type="ARBA" id="ARBA00012211"/>
    </source>
</evidence>
<dbReference type="InterPro" id="IPR050061">
    <property type="entry name" value="MurCDEF_pg_biosynth"/>
</dbReference>
<dbReference type="InterPro" id="IPR000713">
    <property type="entry name" value="Mur_ligase_N"/>
</dbReference>
<dbReference type="GO" id="GO:0071555">
    <property type="term" value="P:cell wall organization"/>
    <property type="evidence" value="ECO:0007669"/>
    <property type="project" value="UniProtKB-KW"/>
</dbReference>
<organism evidence="18 19">
    <name type="scientific">Acidaminobacter hydrogenoformans DSM 2784</name>
    <dbReference type="NCBI Taxonomy" id="1120920"/>
    <lineage>
        <taxon>Bacteria</taxon>
        <taxon>Bacillati</taxon>
        <taxon>Bacillota</taxon>
        <taxon>Clostridia</taxon>
        <taxon>Peptostreptococcales</taxon>
        <taxon>Acidaminobacteraceae</taxon>
        <taxon>Acidaminobacter</taxon>
    </lineage>
</organism>
<dbReference type="UniPathway" id="UPA00219"/>
<gene>
    <name evidence="14" type="primary">murC</name>
    <name evidence="18" type="ORF">SAMN03080599_00093</name>
</gene>
<evidence type="ECO:0000256" key="2">
    <source>
        <dbReference type="ARBA" id="ARBA00004752"/>
    </source>
</evidence>
<feature type="domain" description="Mur ligase C-terminal" evidence="16">
    <location>
        <begin position="316"/>
        <end position="445"/>
    </location>
</feature>
<evidence type="ECO:0000256" key="4">
    <source>
        <dbReference type="ARBA" id="ARBA00022490"/>
    </source>
</evidence>
<keyword evidence="6 14" id="KW-0132">Cell division</keyword>
<keyword evidence="4 14" id="KW-0963">Cytoplasm</keyword>
<dbReference type="InterPro" id="IPR005758">
    <property type="entry name" value="UDP-N-AcMur_Ala_ligase_MurC"/>
</dbReference>
<keyword evidence="8 14" id="KW-0067">ATP-binding</keyword>
<feature type="domain" description="Mur ligase central" evidence="17">
    <location>
        <begin position="114"/>
        <end position="293"/>
    </location>
</feature>
<dbReference type="SUPFAM" id="SSF51984">
    <property type="entry name" value="MurCD N-terminal domain"/>
    <property type="match status" value="1"/>
</dbReference>
<dbReference type="OrthoDB" id="9804126at2"/>
<dbReference type="Gene3D" id="3.40.50.720">
    <property type="entry name" value="NAD(P)-binding Rossmann-like Domain"/>
    <property type="match status" value="1"/>
</dbReference>
<evidence type="ECO:0000256" key="14">
    <source>
        <dbReference type="HAMAP-Rule" id="MF_00046"/>
    </source>
</evidence>
<keyword evidence="10 14" id="KW-0573">Peptidoglycan synthesis</keyword>
<protein>
    <recommendedName>
        <fullName evidence="3 14">UDP-N-acetylmuramate--L-alanine ligase</fullName>
        <ecNumber evidence="3 14">6.3.2.8</ecNumber>
    </recommendedName>
    <alternativeName>
        <fullName evidence="14">UDP-N-acetylmuramoyl-L-alanine synthetase</fullName>
    </alternativeName>
</protein>
<dbReference type="InterPro" id="IPR013221">
    <property type="entry name" value="Mur_ligase_cen"/>
</dbReference>
<comment type="subcellular location">
    <subcellularLocation>
        <location evidence="1 14">Cytoplasm</location>
    </subcellularLocation>
</comment>
<dbReference type="NCBIfam" id="TIGR01082">
    <property type="entry name" value="murC"/>
    <property type="match status" value="1"/>
</dbReference>
<keyword evidence="7 14" id="KW-0547">Nucleotide-binding</keyword>
<evidence type="ECO:0000259" key="17">
    <source>
        <dbReference type="Pfam" id="PF08245"/>
    </source>
</evidence>
<evidence type="ECO:0000256" key="1">
    <source>
        <dbReference type="ARBA" id="ARBA00004496"/>
    </source>
</evidence>
<dbReference type="EC" id="6.3.2.8" evidence="3 14"/>
<dbReference type="STRING" id="1120920.SAMN03080599_00093"/>
<keyword evidence="11 14" id="KW-0131">Cell cycle</keyword>
<keyword evidence="12 14" id="KW-0961">Cell wall biogenesis/degradation</keyword>
<evidence type="ECO:0000259" key="16">
    <source>
        <dbReference type="Pfam" id="PF02875"/>
    </source>
</evidence>
<evidence type="ECO:0000256" key="10">
    <source>
        <dbReference type="ARBA" id="ARBA00022984"/>
    </source>
</evidence>
<dbReference type="InterPro" id="IPR036615">
    <property type="entry name" value="Mur_ligase_C_dom_sf"/>
</dbReference>
<evidence type="ECO:0000313" key="18">
    <source>
        <dbReference type="EMBL" id="SCZ76149.1"/>
    </source>
</evidence>
<evidence type="ECO:0000256" key="8">
    <source>
        <dbReference type="ARBA" id="ARBA00022840"/>
    </source>
</evidence>
<dbReference type="EMBL" id="FMWL01000001">
    <property type="protein sequence ID" value="SCZ76149.1"/>
    <property type="molecule type" value="Genomic_DNA"/>
</dbReference>
<evidence type="ECO:0000256" key="11">
    <source>
        <dbReference type="ARBA" id="ARBA00023306"/>
    </source>
</evidence>
<comment type="catalytic activity">
    <reaction evidence="13 14">
        <text>UDP-N-acetyl-alpha-D-muramate + L-alanine + ATP = UDP-N-acetyl-alpha-D-muramoyl-L-alanine + ADP + phosphate + H(+)</text>
        <dbReference type="Rhea" id="RHEA:23372"/>
        <dbReference type="ChEBI" id="CHEBI:15378"/>
        <dbReference type="ChEBI" id="CHEBI:30616"/>
        <dbReference type="ChEBI" id="CHEBI:43474"/>
        <dbReference type="ChEBI" id="CHEBI:57972"/>
        <dbReference type="ChEBI" id="CHEBI:70757"/>
        <dbReference type="ChEBI" id="CHEBI:83898"/>
        <dbReference type="ChEBI" id="CHEBI:456216"/>
        <dbReference type="EC" id="6.3.2.8"/>
    </reaction>
</comment>